<evidence type="ECO:0000313" key="2">
    <source>
        <dbReference type="Proteomes" id="UP000789366"/>
    </source>
</evidence>
<gene>
    <name evidence="1" type="ORF">SPELUC_LOCUS12164</name>
</gene>
<dbReference type="EMBL" id="CAJVPW010027855">
    <property type="protein sequence ID" value="CAG8716715.1"/>
    <property type="molecule type" value="Genomic_DNA"/>
</dbReference>
<organism evidence="1 2">
    <name type="scientific">Cetraspora pellucida</name>
    <dbReference type="NCBI Taxonomy" id="1433469"/>
    <lineage>
        <taxon>Eukaryota</taxon>
        <taxon>Fungi</taxon>
        <taxon>Fungi incertae sedis</taxon>
        <taxon>Mucoromycota</taxon>
        <taxon>Glomeromycotina</taxon>
        <taxon>Glomeromycetes</taxon>
        <taxon>Diversisporales</taxon>
        <taxon>Gigasporaceae</taxon>
        <taxon>Cetraspora</taxon>
    </lineage>
</organism>
<protein>
    <submittedName>
        <fullName evidence="1">16134_t:CDS:1</fullName>
    </submittedName>
</protein>
<accession>A0ACA9PND3</accession>
<evidence type="ECO:0000313" key="1">
    <source>
        <dbReference type="EMBL" id="CAG8716715.1"/>
    </source>
</evidence>
<keyword evidence="2" id="KW-1185">Reference proteome</keyword>
<sequence>VDILADNLQYKKPVTLNNEISKDTVSETNTNYEDLSSNSNSKSSSEDNNDSDSTVDFATVVNWKEQPITIDQYE</sequence>
<feature type="non-terminal residue" evidence="1">
    <location>
        <position position="74"/>
    </location>
</feature>
<proteinExistence type="predicted"/>
<name>A0ACA9PND3_9GLOM</name>
<feature type="non-terminal residue" evidence="1">
    <location>
        <position position="1"/>
    </location>
</feature>
<comment type="caution">
    <text evidence="1">The sequence shown here is derived from an EMBL/GenBank/DDBJ whole genome shotgun (WGS) entry which is preliminary data.</text>
</comment>
<dbReference type="Proteomes" id="UP000789366">
    <property type="component" value="Unassembled WGS sequence"/>
</dbReference>
<reference evidence="1" key="1">
    <citation type="submission" date="2021-06" db="EMBL/GenBank/DDBJ databases">
        <authorList>
            <person name="Kallberg Y."/>
            <person name="Tangrot J."/>
            <person name="Rosling A."/>
        </authorList>
    </citation>
    <scope>NUCLEOTIDE SEQUENCE</scope>
    <source>
        <strain evidence="1">28 12/20/2015</strain>
    </source>
</reference>